<name>A0A344PLX8_9RHOB</name>
<dbReference type="Pfam" id="PF20441">
    <property type="entry name" value="TerL_nuclease"/>
    <property type="match status" value="1"/>
</dbReference>
<evidence type="ECO:0000313" key="3">
    <source>
        <dbReference type="Proteomes" id="UP000252023"/>
    </source>
</evidence>
<dbReference type="OrthoDB" id="9760250at2"/>
<dbReference type="Proteomes" id="UP000252023">
    <property type="component" value="Chromosome"/>
</dbReference>
<dbReference type="KEGG" id="pars:DRW48_12415"/>
<reference evidence="3" key="1">
    <citation type="submission" date="2018-07" db="EMBL/GenBank/DDBJ databases">
        <title>Genome sequencing of Paracoccus sp. SC2-6.</title>
        <authorList>
            <person name="Heo J."/>
            <person name="Kim S.-J."/>
            <person name="Kwon S.-W."/>
        </authorList>
    </citation>
    <scope>NUCLEOTIDE SEQUENCE [LARGE SCALE GENOMIC DNA]</scope>
    <source>
        <strain evidence="3">SC2-6</strain>
    </source>
</reference>
<dbReference type="PANTHER" id="PTHR41287:SF1">
    <property type="entry name" value="PROTEIN YMFN"/>
    <property type="match status" value="1"/>
</dbReference>
<feature type="domain" description="Terminase large subunit-like endonuclease" evidence="1">
    <location>
        <begin position="228"/>
        <end position="499"/>
    </location>
</feature>
<evidence type="ECO:0000259" key="1">
    <source>
        <dbReference type="Pfam" id="PF20441"/>
    </source>
</evidence>
<accession>A0A344PLX8</accession>
<gene>
    <name evidence="2" type="ORF">DRW48_12415</name>
</gene>
<proteinExistence type="predicted"/>
<dbReference type="InterPro" id="IPR005021">
    <property type="entry name" value="Terminase_largesu-like"/>
</dbReference>
<organism evidence="2 3">
    <name type="scientific">Paracoccus suum</name>
    <dbReference type="NCBI Taxonomy" id="2259340"/>
    <lineage>
        <taxon>Bacteria</taxon>
        <taxon>Pseudomonadati</taxon>
        <taxon>Pseudomonadota</taxon>
        <taxon>Alphaproteobacteria</taxon>
        <taxon>Rhodobacterales</taxon>
        <taxon>Paracoccaceae</taxon>
        <taxon>Paracoccus</taxon>
    </lineage>
</organism>
<dbReference type="PANTHER" id="PTHR41287">
    <property type="match status" value="1"/>
</dbReference>
<protein>
    <recommendedName>
        <fullName evidence="1">Terminase large subunit-like endonuclease domain-containing protein</fullName>
    </recommendedName>
</protein>
<dbReference type="InterPro" id="IPR046462">
    <property type="entry name" value="TerL_nuclease"/>
</dbReference>
<evidence type="ECO:0000313" key="2">
    <source>
        <dbReference type="EMBL" id="AXC50383.1"/>
    </source>
</evidence>
<dbReference type="Gene3D" id="3.40.50.300">
    <property type="entry name" value="P-loop containing nucleotide triphosphate hydrolases"/>
    <property type="match status" value="1"/>
</dbReference>
<sequence length="516" mass="55752">MRAPMAGKIRLLRKPKPATDPVDGFCAWLESSFVFPAGPRRGEPVTLLPFQRAFVRDVLARDGADPLYRMALFSTPRKNGKSFVLACLLLGFMLEDSPIAIPCCKVGLAAPTSRHAMFIFTSAMDLLISVGREGEARIVTHPQPGSLRIGRAVCDVYSGSKLSGHGASLNVAIVDELGLLPDRNAGLLDNFMDALAIENGRLLATGTRGASRLFNELLDEPPRGVVAHCYGLERDQDPGDPAVWAKCNPGMGAIKSQRFMRDAWDKAKASGATREFLAWNLNARLTPARELLIPYDQLTAAYDPEVKPVEGERCWVGLDLGGSAAQSAAVIAYESGVVRLLAAFPDQPIDLAERGRRDGCGDLYLRGLRDGDLILTSGSVTDIPEFLAELVKRVGPHEVVSVSSDRYRSSELWTALRRAGLSWKTRFRGSGPRDGNADILATRKLFLAGSLKLQRSQLLEGALAESDVKVATTGAAQLDKASRMSRIDLAQALVLACSALLEAREAVAPTYSVEVI</sequence>
<dbReference type="AlphaFoldDB" id="A0A344PLX8"/>
<dbReference type="InterPro" id="IPR027417">
    <property type="entry name" value="P-loop_NTPase"/>
</dbReference>
<keyword evidence="3" id="KW-1185">Reference proteome</keyword>
<dbReference type="EMBL" id="CP030918">
    <property type="protein sequence ID" value="AXC50383.1"/>
    <property type="molecule type" value="Genomic_DNA"/>
</dbReference>
<dbReference type="GO" id="GO:0004519">
    <property type="term" value="F:endonuclease activity"/>
    <property type="evidence" value="ECO:0007669"/>
    <property type="project" value="InterPro"/>
</dbReference>